<protein>
    <recommendedName>
        <fullName evidence="4">WG repeat-containing protein</fullName>
    </recommendedName>
</protein>
<organism evidence="2 3">
    <name type="scientific">Anaerotignum lactatifermentans</name>
    <dbReference type="NCBI Taxonomy" id="160404"/>
    <lineage>
        <taxon>Bacteria</taxon>
        <taxon>Bacillati</taxon>
        <taxon>Bacillota</taxon>
        <taxon>Clostridia</taxon>
        <taxon>Lachnospirales</taxon>
        <taxon>Anaerotignaceae</taxon>
        <taxon>Anaerotignum</taxon>
    </lineage>
</organism>
<keyword evidence="1" id="KW-1133">Transmembrane helix</keyword>
<evidence type="ECO:0000313" key="3">
    <source>
        <dbReference type="Proteomes" id="UP000729290"/>
    </source>
</evidence>
<evidence type="ECO:0008006" key="4">
    <source>
        <dbReference type="Google" id="ProtNLM"/>
    </source>
</evidence>
<dbReference type="RefSeq" id="WP_205134345.1">
    <property type="nucleotide sequence ID" value="NZ_JACSNT010000017.1"/>
</dbReference>
<reference evidence="2 3" key="1">
    <citation type="journal article" date="2021" name="Sci. Rep.">
        <title>The distribution of antibiotic resistance genes in chicken gut microbiota commensals.</title>
        <authorList>
            <person name="Juricova H."/>
            <person name="Matiasovicova J."/>
            <person name="Kubasova T."/>
            <person name="Cejkova D."/>
            <person name="Rychlik I."/>
        </authorList>
    </citation>
    <scope>NUCLEOTIDE SEQUENCE [LARGE SCALE GENOMIC DNA]</scope>
    <source>
        <strain evidence="2 3">An431b</strain>
    </source>
</reference>
<evidence type="ECO:0000313" key="2">
    <source>
        <dbReference type="EMBL" id="MBM6878720.1"/>
    </source>
</evidence>
<gene>
    <name evidence="2" type="ORF">H9X83_11215</name>
</gene>
<keyword evidence="3" id="KW-1185">Reference proteome</keyword>
<comment type="caution">
    <text evidence="2">The sequence shown here is derived from an EMBL/GenBank/DDBJ whole genome shotgun (WGS) entry which is preliminary data.</text>
</comment>
<evidence type="ECO:0000256" key="1">
    <source>
        <dbReference type="SAM" id="Phobius"/>
    </source>
</evidence>
<dbReference type="EMBL" id="JACSNV010000019">
    <property type="protein sequence ID" value="MBM6878720.1"/>
    <property type="molecule type" value="Genomic_DNA"/>
</dbReference>
<dbReference type="Proteomes" id="UP000729290">
    <property type="component" value="Unassembled WGS sequence"/>
</dbReference>
<keyword evidence="1" id="KW-0812">Transmembrane</keyword>
<accession>A0ABS2GC33</accession>
<name>A0ABS2GC33_9FIRM</name>
<keyword evidence="1" id="KW-0472">Membrane</keyword>
<feature type="transmembrane region" description="Helical" evidence="1">
    <location>
        <begin position="7"/>
        <end position="24"/>
    </location>
</feature>
<proteinExistence type="predicted"/>
<sequence>MKRKKQIVLYLLLMAVCVWGYLWLHDLKLSAEAYFRASERMDHVGPCEEILAELDCGDGKYLMLGRDGENLYYCMMERRRGIFWTGAGREYFTRSYLEEYDQKIMARYYWTHDFLFGICTEDGVAEVSFRLEDGEENLLMEGTLPVREDGIFFGGNIHGTVSEEAVYPATLIATDKDGNIVAEY</sequence>